<feature type="transmembrane region" description="Helical" evidence="7">
    <location>
        <begin position="244"/>
        <end position="263"/>
    </location>
</feature>
<dbReference type="AlphaFoldDB" id="A0A917ETC2"/>
<name>A0A917ETC2_9BACI</name>
<comment type="caution">
    <text evidence="9">The sequence shown here is derived from an EMBL/GenBank/DDBJ whole genome shotgun (WGS) entry which is preliminary data.</text>
</comment>
<keyword evidence="10" id="KW-1185">Reference proteome</keyword>
<feature type="transmembrane region" description="Helical" evidence="7">
    <location>
        <begin position="95"/>
        <end position="117"/>
    </location>
</feature>
<feature type="transmembrane region" description="Helical" evidence="7">
    <location>
        <begin position="157"/>
        <end position="177"/>
    </location>
</feature>
<feature type="transmembrane region" description="Helical" evidence="7">
    <location>
        <begin position="275"/>
        <end position="292"/>
    </location>
</feature>
<organism evidence="9 10">
    <name type="scientific">Priestia taiwanensis</name>
    <dbReference type="NCBI Taxonomy" id="1347902"/>
    <lineage>
        <taxon>Bacteria</taxon>
        <taxon>Bacillati</taxon>
        <taxon>Bacillota</taxon>
        <taxon>Bacilli</taxon>
        <taxon>Bacillales</taxon>
        <taxon>Bacillaceae</taxon>
        <taxon>Priestia</taxon>
    </lineage>
</organism>
<dbReference type="PROSITE" id="PS50850">
    <property type="entry name" value="MFS"/>
    <property type="match status" value="1"/>
</dbReference>
<feature type="transmembrane region" description="Helical" evidence="7">
    <location>
        <begin position="360"/>
        <end position="381"/>
    </location>
</feature>
<reference evidence="9" key="1">
    <citation type="journal article" date="2014" name="Int. J. Syst. Evol. Microbiol.">
        <title>Complete genome sequence of Corynebacterium casei LMG S-19264T (=DSM 44701T), isolated from a smear-ripened cheese.</title>
        <authorList>
            <consortium name="US DOE Joint Genome Institute (JGI-PGF)"/>
            <person name="Walter F."/>
            <person name="Albersmeier A."/>
            <person name="Kalinowski J."/>
            <person name="Ruckert C."/>
        </authorList>
    </citation>
    <scope>NUCLEOTIDE SEQUENCE</scope>
    <source>
        <strain evidence="9">CGMCC 1.12698</strain>
    </source>
</reference>
<dbReference type="PANTHER" id="PTHR23517">
    <property type="entry name" value="RESISTANCE PROTEIN MDTM, PUTATIVE-RELATED-RELATED"/>
    <property type="match status" value="1"/>
</dbReference>
<dbReference type="GO" id="GO:0022857">
    <property type="term" value="F:transmembrane transporter activity"/>
    <property type="evidence" value="ECO:0007669"/>
    <property type="project" value="InterPro"/>
</dbReference>
<dbReference type="CDD" id="cd17329">
    <property type="entry name" value="MFS_MdtH_MDR_like"/>
    <property type="match status" value="1"/>
</dbReference>
<reference evidence="9" key="2">
    <citation type="submission" date="2020-09" db="EMBL/GenBank/DDBJ databases">
        <authorList>
            <person name="Sun Q."/>
            <person name="Zhou Y."/>
        </authorList>
    </citation>
    <scope>NUCLEOTIDE SEQUENCE</scope>
    <source>
        <strain evidence="9">CGMCC 1.12698</strain>
    </source>
</reference>
<keyword evidence="3" id="KW-1003">Cell membrane</keyword>
<evidence type="ECO:0000256" key="4">
    <source>
        <dbReference type="ARBA" id="ARBA00022692"/>
    </source>
</evidence>
<comment type="subcellular location">
    <subcellularLocation>
        <location evidence="1">Cell membrane</location>
        <topology evidence="1">Multi-pass membrane protein</topology>
    </subcellularLocation>
</comment>
<evidence type="ECO:0000256" key="6">
    <source>
        <dbReference type="ARBA" id="ARBA00023136"/>
    </source>
</evidence>
<proteinExistence type="predicted"/>
<feature type="transmembrane region" description="Helical" evidence="7">
    <location>
        <begin position="37"/>
        <end position="59"/>
    </location>
</feature>
<keyword evidence="6 7" id="KW-0472">Membrane</keyword>
<protein>
    <submittedName>
        <fullName evidence="9">MFS transporter</fullName>
    </submittedName>
</protein>
<dbReference type="PANTHER" id="PTHR23517:SF10">
    <property type="entry name" value="MAJOR FACILITATOR SUPERFAMILY (MFS) PROFILE DOMAIN-CONTAINING PROTEIN"/>
    <property type="match status" value="1"/>
</dbReference>
<evidence type="ECO:0000313" key="10">
    <source>
        <dbReference type="Proteomes" id="UP000605259"/>
    </source>
</evidence>
<dbReference type="InterPro" id="IPR020846">
    <property type="entry name" value="MFS_dom"/>
</dbReference>
<feature type="domain" description="Major facilitator superfamily (MFS) profile" evidence="8">
    <location>
        <begin position="4"/>
        <end position="386"/>
    </location>
</feature>
<dbReference type="EMBL" id="BMFK01000002">
    <property type="protein sequence ID" value="GGE77807.1"/>
    <property type="molecule type" value="Genomic_DNA"/>
</dbReference>
<gene>
    <name evidence="9" type="ORF">GCM10007140_29330</name>
</gene>
<keyword evidence="2" id="KW-0813">Transport</keyword>
<evidence type="ECO:0000256" key="7">
    <source>
        <dbReference type="SAM" id="Phobius"/>
    </source>
</evidence>
<keyword evidence="5 7" id="KW-1133">Transmembrane helix</keyword>
<dbReference type="Proteomes" id="UP000605259">
    <property type="component" value="Unassembled WGS sequence"/>
</dbReference>
<feature type="transmembrane region" description="Helical" evidence="7">
    <location>
        <begin position="206"/>
        <end position="224"/>
    </location>
</feature>
<dbReference type="Gene3D" id="1.20.1250.20">
    <property type="entry name" value="MFS general substrate transporter like domains"/>
    <property type="match status" value="2"/>
</dbReference>
<evidence type="ECO:0000313" key="9">
    <source>
        <dbReference type="EMBL" id="GGE77807.1"/>
    </source>
</evidence>
<dbReference type="InterPro" id="IPR011701">
    <property type="entry name" value="MFS"/>
</dbReference>
<evidence type="ECO:0000259" key="8">
    <source>
        <dbReference type="PROSITE" id="PS50850"/>
    </source>
</evidence>
<evidence type="ECO:0000256" key="5">
    <source>
        <dbReference type="ARBA" id="ARBA00022989"/>
    </source>
</evidence>
<feature type="transmembrane region" description="Helical" evidence="7">
    <location>
        <begin position="71"/>
        <end position="89"/>
    </location>
</feature>
<sequence>MPKRIWLLIIGMIINMTGASFLWPFNTIYIHGHLEKSLSVAGMALMFNSIAGVIGNMLGGWLFDRIGGYKSILTGIVITLLSISGMVFYHEWPFYVVFLTLIGFGSGIVFPAMFAMVGDAWPEGGRKAFNALYVAQNVGVAIGSAAGGFVASFSFHYIFIANAVLYTVFFFIALFGFGSIQTKKKSDIADVKSISNGFTLTGPMKALLVVCIAYALCWFSYVQWQGALATHIQALDIDLKQYSLLWTINGALIVLAQPLVSMIVSRFTRSLKQQIIVGILILMVSFGVVSIAEQFTMFVVAMVILTIGEMFVWPAVPTIANNLAPEGRVGFYQGIVNSAATGGRMFGPLVGGAIVDNSNITMLFIFLFAVLTFALVMASLYDRVLQVDTVKEEEVFIQKGS</sequence>
<feature type="transmembrane region" description="Helical" evidence="7">
    <location>
        <begin position="298"/>
        <end position="319"/>
    </location>
</feature>
<dbReference type="SUPFAM" id="SSF103473">
    <property type="entry name" value="MFS general substrate transporter"/>
    <property type="match status" value="1"/>
</dbReference>
<accession>A0A917ETC2</accession>
<evidence type="ECO:0000256" key="2">
    <source>
        <dbReference type="ARBA" id="ARBA00022448"/>
    </source>
</evidence>
<dbReference type="InterPro" id="IPR050171">
    <property type="entry name" value="MFS_Transporters"/>
</dbReference>
<feature type="transmembrane region" description="Helical" evidence="7">
    <location>
        <begin position="5"/>
        <end position="25"/>
    </location>
</feature>
<dbReference type="Pfam" id="PF07690">
    <property type="entry name" value="MFS_1"/>
    <property type="match status" value="1"/>
</dbReference>
<dbReference type="RefSeq" id="WP_188389217.1">
    <property type="nucleotide sequence ID" value="NZ_BMFK01000002.1"/>
</dbReference>
<feature type="transmembrane region" description="Helical" evidence="7">
    <location>
        <begin position="129"/>
        <end position="151"/>
    </location>
</feature>
<dbReference type="InterPro" id="IPR036259">
    <property type="entry name" value="MFS_trans_sf"/>
</dbReference>
<keyword evidence="4 7" id="KW-0812">Transmembrane</keyword>
<evidence type="ECO:0000256" key="1">
    <source>
        <dbReference type="ARBA" id="ARBA00004651"/>
    </source>
</evidence>
<evidence type="ECO:0000256" key="3">
    <source>
        <dbReference type="ARBA" id="ARBA00022475"/>
    </source>
</evidence>
<dbReference type="GO" id="GO:0005886">
    <property type="term" value="C:plasma membrane"/>
    <property type="evidence" value="ECO:0007669"/>
    <property type="project" value="UniProtKB-SubCell"/>
</dbReference>